<dbReference type="Pfam" id="PF07690">
    <property type="entry name" value="MFS_1"/>
    <property type="match status" value="1"/>
</dbReference>
<evidence type="ECO:0000256" key="1">
    <source>
        <dbReference type="ARBA" id="ARBA00004141"/>
    </source>
</evidence>
<dbReference type="AlphaFoldDB" id="A0A9J7LQH7"/>
<gene>
    <name evidence="9" type="primary">LOC118422726</name>
</gene>
<evidence type="ECO:0000313" key="8">
    <source>
        <dbReference type="Proteomes" id="UP000001554"/>
    </source>
</evidence>
<evidence type="ECO:0000256" key="2">
    <source>
        <dbReference type="ARBA" id="ARBA00022448"/>
    </source>
</evidence>
<name>A0A9J7LQH7_BRAFL</name>
<feature type="transmembrane region" description="Helical" evidence="6">
    <location>
        <begin position="129"/>
        <end position="150"/>
    </location>
</feature>
<dbReference type="PANTHER" id="PTHR23506:SF23">
    <property type="entry name" value="GH10249P"/>
    <property type="match status" value="1"/>
</dbReference>
<dbReference type="RefSeq" id="XP_035686340.1">
    <property type="nucleotide sequence ID" value="XM_035830447.1"/>
</dbReference>
<keyword evidence="2" id="KW-0813">Transport</keyword>
<dbReference type="GO" id="GO:0005335">
    <property type="term" value="F:serotonin:sodium:chloride symporter activity"/>
    <property type="evidence" value="ECO:0000318"/>
    <property type="project" value="GO_Central"/>
</dbReference>
<dbReference type="GeneID" id="118422726"/>
<organism evidence="8 9">
    <name type="scientific">Branchiostoma floridae</name>
    <name type="common">Florida lancelet</name>
    <name type="synonym">Amphioxus</name>
    <dbReference type="NCBI Taxonomy" id="7739"/>
    <lineage>
        <taxon>Eukaryota</taxon>
        <taxon>Metazoa</taxon>
        <taxon>Chordata</taxon>
        <taxon>Cephalochordata</taxon>
        <taxon>Leptocardii</taxon>
        <taxon>Amphioxiformes</taxon>
        <taxon>Branchiostomatidae</taxon>
        <taxon>Branchiostoma</taxon>
    </lineage>
</organism>
<feature type="transmembrane region" description="Helical" evidence="6">
    <location>
        <begin position="16"/>
        <end position="37"/>
    </location>
</feature>
<dbReference type="GO" id="GO:0043195">
    <property type="term" value="C:terminal bouton"/>
    <property type="evidence" value="ECO:0000318"/>
    <property type="project" value="GO_Central"/>
</dbReference>
<keyword evidence="8" id="KW-1185">Reference proteome</keyword>
<feature type="domain" description="Major facilitator superfamily (MFS) profile" evidence="7">
    <location>
        <begin position="19"/>
        <end position="453"/>
    </location>
</feature>
<reference evidence="9" key="2">
    <citation type="submission" date="2025-08" db="UniProtKB">
        <authorList>
            <consortium name="RefSeq"/>
        </authorList>
    </citation>
    <scope>IDENTIFICATION</scope>
    <source>
        <strain evidence="9">S238N-H82</strain>
        <tissue evidence="9">Testes</tissue>
    </source>
</reference>
<dbReference type="OrthoDB" id="10040667at2759"/>
<feature type="transmembrane region" description="Helical" evidence="6">
    <location>
        <begin position="162"/>
        <end position="180"/>
    </location>
</feature>
<feature type="transmembrane region" description="Helical" evidence="6">
    <location>
        <begin position="76"/>
        <end position="96"/>
    </location>
</feature>
<evidence type="ECO:0000313" key="9">
    <source>
        <dbReference type="RefSeq" id="XP_035686340.1"/>
    </source>
</evidence>
<dbReference type="InterPro" id="IPR050930">
    <property type="entry name" value="MFS_Vesicular_Transporter"/>
</dbReference>
<evidence type="ECO:0000256" key="4">
    <source>
        <dbReference type="ARBA" id="ARBA00022989"/>
    </source>
</evidence>
<evidence type="ECO:0000256" key="3">
    <source>
        <dbReference type="ARBA" id="ARBA00022692"/>
    </source>
</evidence>
<dbReference type="InterPro" id="IPR020846">
    <property type="entry name" value="MFS_dom"/>
</dbReference>
<reference evidence="8" key="1">
    <citation type="journal article" date="2020" name="Nat. Ecol. Evol.">
        <title>Deeply conserved synteny resolves early events in vertebrate evolution.</title>
        <authorList>
            <person name="Simakov O."/>
            <person name="Marletaz F."/>
            <person name="Yue J.X."/>
            <person name="O'Connell B."/>
            <person name="Jenkins J."/>
            <person name="Brandt A."/>
            <person name="Calef R."/>
            <person name="Tung C.H."/>
            <person name="Huang T.K."/>
            <person name="Schmutz J."/>
            <person name="Satoh N."/>
            <person name="Yu J.K."/>
            <person name="Putnam N.H."/>
            <person name="Green R.E."/>
            <person name="Rokhsar D.S."/>
        </authorList>
    </citation>
    <scope>NUCLEOTIDE SEQUENCE [LARGE SCALE GENOMIC DNA]</scope>
    <source>
        <strain evidence="8">S238N-H82</strain>
    </source>
</reference>
<dbReference type="Proteomes" id="UP000001554">
    <property type="component" value="Chromosome 9"/>
</dbReference>
<evidence type="ECO:0000256" key="6">
    <source>
        <dbReference type="SAM" id="Phobius"/>
    </source>
</evidence>
<feature type="transmembrane region" description="Helical" evidence="6">
    <location>
        <begin position="236"/>
        <end position="264"/>
    </location>
</feature>
<dbReference type="SUPFAM" id="SSF103473">
    <property type="entry name" value="MFS general substrate transporter"/>
    <property type="match status" value="1"/>
</dbReference>
<keyword evidence="3 6" id="KW-0812">Transmembrane</keyword>
<protein>
    <submittedName>
        <fullName evidence="9">Synaptic vesicular amine transporter-like isoform X1</fullName>
    </submittedName>
</protein>
<feature type="transmembrane region" description="Helical" evidence="6">
    <location>
        <begin position="303"/>
        <end position="322"/>
    </location>
</feature>
<dbReference type="GO" id="GO:0015842">
    <property type="term" value="P:aminergic neurotransmitter loading into synaptic vesicle"/>
    <property type="evidence" value="ECO:0000318"/>
    <property type="project" value="GO_Central"/>
</dbReference>
<keyword evidence="4 6" id="KW-1133">Transmembrane helix</keyword>
<dbReference type="InterPro" id="IPR036259">
    <property type="entry name" value="MFS_trans_sf"/>
</dbReference>
<dbReference type="Gene3D" id="1.20.1250.20">
    <property type="entry name" value="MFS general substrate transporter like domains"/>
    <property type="match status" value="1"/>
</dbReference>
<evidence type="ECO:0000256" key="5">
    <source>
        <dbReference type="ARBA" id="ARBA00023136"/>
    </source>
</evidence>
<keyword evidence="5 6" id="KW-0472">Membrane</keyword>
<dbReference type="PROSITE" id="PS50850">
    <property type="entry name" value="MFS"/>
    <property type="match status" value="1"/>
</dbReference>
<dbReference type="GO" id="GO:0030672">
    <property type="term" value="C:synaptic vesicle membrane"/>
    <property type="evidence" value="ECO:0000318"/>
    <property type="project" value="GO_Central"/>
</dbReference>
<feature type="transmembrane region" description="Helical" evidence="6">
    <location>
        <begin position="103"/>
        <end position="123"/>
    </location>
</feature>
<evidence type="ECO:0000259" key="7">
    <source>
        <dbReference type="PROSITE" id="PS50850"/>
    </source>
</evidence>
<accession>A0A9J7LQH7</accession>
<sequence length="453" mass="49910">MIHKALPTLSNFRKSGALVLIVAFLAMFVDTMLTTVIRPIMPDYLYRLEHPNFTGAIITNPQRVKQLEKLSVKLGILYAASPAASIITNPVSAWLADRFGYTLILYIGMVLVFFSTIAFTFSTSFAKLFAARAVQGIGGSFSVIAAFMMLAMTFKDTDRAKAIGFSQSGMTIGLLVGPAIGGAMYESLGYKSPFLLIAGVTVVDGVLRLLQQRPAEEKSKENAEEYSSLNLLKDPYVLLAAAFIFVGIATAMMVGGMVPVWLMISMNASAWQQGVAILPQSVGYIIGSILSPVLVGKAGRWRLILVGSLGLGVSMTIANALVQEHPRVDRALLCFWSSRWAGRNSCANRDRGVSGQQTRLEIRERLRYLRNRHRRRHDYWACGLRSFDGSCRLFLDDARLRATQRTSQSCCHPTAECTKYRKEGQVVNRLQGGEPAEDTVLQTSTWGGFLRIK</sequence>
<feature type="transmembrane region" description="Helical" evidence="6">
    <location>
        <begin position="276"/>
        <end position="296"/>
    </location>
</feature>
<proteinExistence type="predicted"/>
<dbReference type="PANTHER" id="PTHR23506">
    <property type="entry name" value="GH10249P"/>
    <property type="match status" value="1"/>
</dbReference>
<dbReference type="KEGG" id="bfo:118422726"/>
<dbReference type="InterPro" id="IPR011701">
    <property type="entry name" value="MFS"/>
</dbReference>
<comment type="subcellular location">
    <subcellularLocation>
        <location evidence="1">Membrane</location>
        <topology evidence="1">Multi-pass membrane protein</topology>
    </subcellularLocation>
</comment>